<sequence length="134" mass="14273">MDAAEYIKEGMEKAALSEVTQENTARSMGSGSLDVYATPAMTALMEQAAAELAQEKLPEGWTSVGIALSIEHTSATPIGVLTRAVAKVTAVEGRKISYEIKAFDEAGEIGHGTHERFAVESEKFMAKAQSKATH</sequence>
<feature type="binding site" evidence="2">
    <location>
        <position position="65"/>
    </location>
    <ligand>
        <name>substrate</name>
    </ligand>
</feature>
<feature type="active site" evidence="1">
    <location>
        <position position="46"/>
    </location>
</feature>
<feature type="active site" evidence="1">
    <location>
        <position position="72"/>
    </location>
</feature>
<evidence type="ECO:0000313" key="4">
    <source>
        <dbReference type="EMBL" id="SHE90544.1"/>
    </source>
</evidence>
<dbReference type="Pfam" id="PF22636">
    <property type="entry name" value="FlK"/>
    <property type="match status" value="1"/>
</dbReference>
<dbReference type="PANTHER" id="PTHR36934:SF1">
    <property type="entry name" value="THIOESTERASE DOMAIN-CONTAINING PROTEIN"/>
    <property type="match status" value="1"/>
</dbReference>
<dbReference type="InterPro" id="IPR029069">
    <property type="entry name" value="HotDog_dom_sf"/>
</dbReference>
<dbReference type="InterPro" id="IPR025540">
    <property type="entry name" value="FlK"/>
</dbReference>
<dbReference type="PANTHER" id="PTHR36934">
    <property type="entry name" value="BLR0278 PROTEIN"/>
    <property type="match status" value="1"/>
</dbReference>
<proteinExistence type="predicted"/>
<gene>
    <name evidence="4" type="ORF">SAMN02745190_01417</name>
</gene>
<dbReference type="EMBL" id="FQUG01000005">
    <property type="protein sequence ID" value="SHE90544.1"/>
    <property type="molecule type" value="Genomic_DNA"/>
</dbReference>
<dbReference type="OrthoDB" id="6902891at2"/>
<feature type="binding site" evidence="2">
    <location>
        <position position="65"/>
    </location>
    <ligand>
        <name>CoA</name>
        <dbReference type="ChEBI" id="CHEBI:57287"/>
    </ligand>
</feature>
<reference evidence="4 5" key="1">
    <citation type="submission" date="2016-11" db="EMBL/GenBank/DDBJ databases">
        <authorList>
            <person name="Jaros S."/>
            <person name="Januszkiewicz K."/>
            <person name="Wedrychowicz H."/>
        </authorList>
    </citation>
    <scope>NUCLEOTIDE SEQUENCE [LARGE SCALE GENOMIC DNA]</scope>
    <source>
        <strain evidence="4 5">DSM 10502</strain>
    </source>
</reference>
<dbReference type="Proteomes" id="UP000184404">
    <property type="component" value="Unassembled WGS sequence"/>
</dbReference>
<feature type="binding site" evidence="2">
    <location>
        <position position="116"/>
    </location>
    <ligand>
        <name>substrate</name>
    </ligand>
</feature>
<name>A0A1M4XAK4_9FIRM</name>
<feature type="active site" evidence="1">
    <location>
        <position position="38"/>
    </location>
</feature>
<keyword evidence="5" id="KW-1185">Reference proteome</keyword>
<dbReference type="PIRSF" id="PIRSF014972">
    <property type="entry name" value="FlK"/>
    <property type="match status" value="1"/>
</dbReference>
<evidence type="ECO:0000259" key="3">
    <source>
        <dbReference type="Pfam" id="PF22636"/>
    </source>
</evidence>
<accession>A0A1M4XAK4</accession>
<evidence type="ECO:0000256" key="2">
    <source>
        <dbReference type="PIRSR" id="PIRSR014972-2"/>
    </source>
</evidence>
<feature type="domain" description="Fluoroacetyl-CoA-specific thioesterase-like" evidence="3">
    <location>
        <begin position="19"/>
        <end position="122"/>
    </location>
</feature>
<organism evidence="4 5">
    <name type="scientific">Schwartzia succinivorans DSM 10502</name>
    <dbReference type="NCBI Taxonomy" id="1123243"/>
    <lineage>
        <taxon>Bacteria</taxon>
        <taxon>Bacillati</taxon>
        <taxon>Bacillota</taxon>
        <taxon>Negativicutes</taxon>
        <taxon>Selenomonadales</taxon>
        <taxon>Selenomonadaceae</taxon>
        <taxon>Schwartzia</taxon>
    </lineage>
</organism>
<dbReference type="STRING" id="1123243.SAMN02745190_01417"/>
<evidence type="ECO:0000256" key="1">
    <source>
        <dbReference type="PIRSR" id="PIRSR014972-1"/>
    </source>
</evidence>
<protein>
    <submittedName>
        <fullName evidence="4">Predicted thioesterase</fullName>
    </submittedName>
</protein>
<dbReference type="Gene3D" id="3.10.129.10">
    <property type="entry name" value="Hotdog Thioesterase"/>
    <property type="match status" value="1"/>
</dbReference>
<evidence type="ECO:0000313" key="5">
    <source>
        <dbReference type="Proteomes" id="UP000184404"/>
    </source>
</evidence>
<dbReference type="SUPFAM" id="SSF54637">
    <property type="entry name" value="Thioesterase/thiol ester dehydrase-isomerase"/>
    <property type="match status" value="1"/>
</dbReference>
<dbReference type="AlphaFoldDB" id="A0A1M4XAK4"/>
<dbReference type="InterPro" id="IPR054485">
    <property type="entry name" value="FlK-like_dom"/>
</dbReference>
<dbReference type="RefSeq" id="WP_072935503.1">
    <property type="nucleotide sequence ID" value="NZ_FQUG01000005.1"/>
</dbReference>